<protein>
    <submittedName>
        <fullName evidence="1">Uncharacterized protein</fullName>
    </submittedName>
</protein>
<sequence length="85" mass="9542">MGNDFAERQDFYTRGRTDRVAEAQDGQRIINSHSVHTIQFFFSPFSGFGGGGEVDYVCFCSQLHIFVCDKGPTSPGQEYCTFQTT</sequence>
<evidence type="ECO:0000313" key="2">
    <source>
        <dbReference type="Proteomes" id="UP000215127"/>
    </source>
</evidence>
<dbReference type="AlphaFoldDB" id="A0A1X7RIB6"/>
<proteinExistence type="predicted"/>
<keyword evidence="2" id="KW-1185">Reference proteome</keyword>
<accession>A0A1X7RIB6</accession>
<name>A0A1X7RIB6_ZYMT9</name>
<dbReference type="EMBL" id="LT853693">
    <property type="protein sequence ID" value="SMQ47159.1"/>
    <property type="molecule type" value="Genomic_DNA"/>
</dbReference>
<dbReference type="Proteomes" id="UP000215127">
    <property type="component" value="Chromosome 2"/>
</dbReference>
<evidence type="ECO:0000313" key="1">
    <source>
        <dbReference type="EMBL" id="SMQ47159.1"/>
    </source>
</evidence>
<gene>
    <name evidence="1" type="ORF">ZT3D7_G2306</name>
</gene>
<organism evidence="1 2">
    <name type="scientific">Zymoseptoria tritici (strain ST99CH_3D7)</name>
    <dbReference type="NCBI Taxonomy" id="1276538"/>
    <lineage>
        <taxon>Eukaryota</taxon>
        <taxon>Fungi</taxon>
        <taxon>Dikarya</taxon>
        <taxon>Ascomycota</taxon>
        <taxon>Pezizomycotina</taxon>
        <taxon>Dothideomycetes</taxon>
        <taxon>Dothideomycetidae</taxon>
        <taxon>Mycosphaerellales</taxon>
        <taxon>Mycosphaerellaceae</taxon>
        <taxon>Zymoseptoria</taxon>
    </lineage>
</organism>
<reference evidence="1 2" key="1">
    <citation type="submission" date="2016-06" db="EMBL/GenBank/DDBJ databases">
        <authorList>
            <person name="Kjaerup R.B."/>
            <person name="Dalgaard T.S."/>
            <person name="Juul-Madsen H.R."/>
        </authorList>
    </citation>
    <scope>NUCLEOTIDE SEQUENCE [LARGE SCALE GENOMIC DNA]</scope>
</reference>